<keyword evidence="4 5" id="KW-0472">Membrane</keyword>
<name>A0A2T3YSM0_TRIA4</name>
<keyword evidence="3 5" id="KW-1133">Transmembrane helix</keyword>
<dbReference type="Proteomes" id="UP000240493">
    <property type="component" value="Unassembled WGS sequence"/>
</dbReference>
<feature type="transmembrane region" description="Helical" evidence="5">
    <location>
        <begin position="65"/>
        <end position="84"/>
    </location>
</feature>
<feature type="transmembrane region" description="Helical" evidence="5">
    <location>
        <begin position="104"/>
        <end position="125"/>
    </location>
</feature>
<feature type="transmembrane region" description="Helical" evidence="5">
    <location>
        <begin position="366"/>
        <end position="388"/>
    </location>
</feature>
<evidence type="ECO:0000256" key="5">
    <source>
        <dbReference type="SAM" id="Phobius"/>
    </source>
</evidence>
<dbReference type="PROSITE" id="PS50850">
    <property type="entry name" value="MFS"/>
    <property type="match status" value="1"/>
</dbReference>
<dbReference type="Gene3D" id="1.20.1250.20">
    <property type="entry name" value="MFS general substrate transporter like domains"/>
    <property type="match status" value="1"/>
</dbReference>
<sequence>MSQILGDRSLQDIENELDITIYPGTEVMADVGSHHFIKSGDSKDEGRVLVPQPSDDPLDPLNWTALWKITTLLCVSFVSISQNLGPLANAPLFGLYMQEWNIELADAVQTTAVTILILGFSNLVWIPISTCFGRRPALIFSTLVCTVSSIWRVRATSYKSFLGAAALNGFGAGPCESMMPQIISDIIFLHDRGKYQTLYFTIYFGSLAIGPIIAGSMAERFGWRSFWWFNTGLLIFTLVLNIGLLPETRFARKTQTKTFSEPAAPIESPELKSSSVIDHSENVSNQQPQDHWLSRGRPSLKQFSPWGSYHGNILQELWLPWYLLVFPIVEFAAFVVSFSASGFLLANLTQQQFFGAPPYNFSTEQVGFTNFAIFVGEMIGLLTSGPLSDWVAGYFTKRNRGIREPEMRLIAMIPYTLIMMIGLIVVGVGYSRLWSWQVIVIVGYTLLGMQVTSLPSIASTYAVDSYKPATGAIFVAITINKNVWGYGFGKFITPWTIDAGYLAPIMALMALITLVCGFGFFFWVFGKSIRGRSKDSFLHQLDS</sequence>
<proteinExistence type="predicted"/>
<evidence type="ECO:0000313" key="8">
    <source>
        <dbReference type="Proteomes" id="UP000240493"/>
    </source>
</evidence>
<evidence type="ECO:0000256" key="1">
    <source>
        <dbReference type="ARBA" id="ARBA00004141"/>
    </source>
</evidence>
<dbReference type="SUPFAM" id="SSF103473">
    <property type="entry name" value="MFS general substrate transporter"/>
    <property type="match status" value="1"/>
</dbReference>
<feature type="domain" description="Major facilitator superfamily (MFS) profile" evidence="6">
    <location>
        <begin position="69"/>
        <end position="528"/>
    </location>
</feature>
<dbReference type="InterPro" id="IPR011701">
    <property type="entry name" value="MFS"/>
</dbReference>
<feature type="transmembrane region" description="Helical" evidence="5">
    <location>
        <begin position="436"/>
        <end position="457"/>
    </location>
</feature>
<organism evidence="7 8">
    <name type="scientific">Trichoderma asperellum (strain ATCC 204424 / CBS 433.97 / NBRC 101777)</name>
    <dbReference type="NCBI Taxonomy" id="1042311"/>
    <lineage>
        <taxon>Eukaryota</taxon>
        <taxon>Fungi</taxon>
        <taxon>Dikarya</taxon>
        <taxon>Ascomycota</taxon>
        <taxon>Pezizomycotina</taxon>
        <taxon>Sordariomycetes</taxon>
        <taxon>Hypocreomycetidae</taxon>
        <taxon>Hypocreales</taxon>
        <taxon>Hypocreaceae</taxon>
        <taxon>Trichoderma</taxon>
    </lineage>
</organism>
<dbReference type="PANTHER" id="PTHR23502:SF149">
    <property type="entry name" value="TRANSPORTER, PUTATIVE-RELATED"/>
    <property type="match status" value="1"/>
</dbReference>
<dbReference type="Gene3D" id="1.20.1720.10">
    <property type="entry name" value="Multidrug resistance protein D"/>
    <property type="match status" value="1"/>
</dbReference>
<feature type="transmembrane region" description="Helical" evidence="5">
    <location>
        <begin position="197"/>
        <end position="214"/>
    </location>
</feature>
<dbReference type="GO" id="GO:0022857">
    <property type="term" value="F:transmembrane transporter activity"/>
    <property type="evidence" value="ECO:0007669"/>
    <property type="project" value="InterPro"/>
</dbReference>
<dbReference type="STRING" id="1042311.A0A2T3YSM0"/>
<dbReference type="InterPro" id="IPR020846">
    <property type="entry name" value="MFS_dom"/>
</dbReference>
<dbReference type="OrthoDB" id="5215911at2759"/>
<feature type="transmembrane region" description="Helical" evidence="5">
    <location>
        <begin position="321"/>
        <end position="346"/>
    </location>
</feature>
<protein>
    <recommendedName>
        <fullName evidence="6">Major facilitator superfamily (MFS) profile domain-containing protein</fullName>
    </recommendedName>
</protein>
<evidence type="ECO:0000313" key="7">
    <source>
        <dbReference type="EMBL" id="PTB35537.1"/>
    </source>
</evidence>
<evidence type="ECO:0000256" key="4">
    <source>
        <dbReference type="ARBA" id="ARBA00023136"/>
    </source>
</evidence>
<accession>A0A2T3YSM0</accession>
<gene>
    <name evidence="7" type="ORF">M441DRAFT_178946</name>
</gene>
<feature type="transmembrane region" description="Helical" evidence="5">
    <location>
        <begin position="226"/>
        <end position="245"/>
    </location>
</feature>
<keyword evidence="2 5" id="KW-0812">Transmembrane</keyword>
<evidence type="ECO:0000256" key="2">
    <source>
        <dbReference type="ARBA" id="ARBA00022692"/>
    </source>
</evidence>
<comment type="subcellular location">
    <subcellularLocation>
        <location evidence="1">Membrane</location>
        <topology evidence="1">Multi-pass membrane protein</topology>
    </subcellularLocation>
</comment>
<reference evidence="7 8" key="1">
    <citation type="submission" date="2016-07" db="EMBL/GenBank/DDBJ databases">
        <title>Multiple horizontal gene transfer events from other fungi enriched the ability of initially mycotrophic Trichoderma (Ascomycota) to feed on dead plant biomass.</title>
        <authorList>
            <consortium name="DOE Joint Genome Institute"/>
            <person name="Aerts A."/>
            <person name="Atanasova L."/>
            <person name="Chenthamara K."/>
            <person name="Zhang J."/>
            <person name="Grujic M."/>
            <person name="Henrissat B."/>
            <person name="Kuo A."/>
            <person name="Salamov A."/>
            <person name="Lipzen A."/>
            <person name="Labutti K."/>
            <person name="Barry K."/>
            <person name="Miao Y."/>
            <person name="Rahimi M.J."/>
            <person name="Shen Q."/>
            <person name="Grigoriev I.V."/>
            <person name="Kubicek C.P."/>
            <person name="Druzhinina I.S."/>
        </authorList>
    </citation>
    <scope>NUCLEOTIDE SEQUENCE [LARGE SCALE GENOMIC DNA]</scope>
    <source>
        <strain evidence="7 8">CBS 433.97</strain>
    </source>
</reference>
<feature type="transmembrane region" description="Helical" evidence="5">
    <location>
        <begin position="469"/>
        <end position="489"/>
    </location>
</feature>
<dbReference type="PANTHER" id="PTHR23502">
    <property type="entry name" value="MAJOR FACILITATOR SUPERFAMILY"/>
    <property type="match status" value="1"/>
</dbReference>
<feature type="transmembrane region" description="Helical" evidence="5">
    <location>
        <begin position="409"/>
        <end position="430"/>
    </location>
</feature>
<evidence type="ECO:0000259" key="6">
    <source>
        <dbReference type="PROSITE" id="PS50850"/>
    </source>
</evidence>
<keyword evidence="8" id="KW-1185">Reference proteome</keyword>
<evidence type="ECO:0000256" key="3">
    <source>
        <dbReference type="ARBA" id="ARBA00022989"/>
    </source>
</evidence>
<dbReference type="EMBL" id="KZ679274">
    <property type="protein sequence ID" value="PTB35537.1"/>
    <property type="molecule type" value="Genomic_DNA"/>
</dbReference>
<dbReference type="GO" id="GO:0005886">
    <property type="term" value="C:plasma membrane"/>
    <property type="evidence" value="ECO:0007669"/>
    <property type="project" value="TreeGrafter"/>
</dbReference>
<dbReference type="InterPro" id="IPR036259">
    <property type="entry name" value="MFS_trans_sf"/>
</dbReference>
<dbReference type="Pfam" id="PF07690">
    <property type="entry name" value="MFS_1"/>
    <property type="match status" value="1"/>
</dbReference>
<feature type="transmembrane region" description="Helical" evidence="5">
    <location>
        <begin position="501"/>
        <end position="525"/>
    </location>
</feature>
<dbReference type="AlphaFoldDB" id="A0A2T3YSM0"/>